<comment type="caution">
    <text evidence="2">The sequence shown here is derived from an EMBL/GenBank/DDBJ whole genome shotgun (WGS) entry which is preliminary data.</text>
</comment>
<reference evidence="2" key="1">
    <citation type="submission" date="2022-08" db="EMBL/GenBank/DDBJ databases">
        <authorList>
            <person name="Gutierrez-Valencia J."/>
        </authorList>
    </citation>
    <scope>NUCLEOTIDE SEQUENCE</scope>
</reference>
<evidence type="ECO:0000256" key="1">
    <source>
        <dbReference type="SAM" id="MobiDB-lite"/>
    </source>
</evidence>
<feature type="region of interest" description="Disordered" evidence="1">
    <location>
        <begin position="1"/>
        <end position="42"/>
    </location>
</feature>
<proteinExistence type="predicted"/>
<name>A0AAV0IS67_9ROSI</name>
<dbReference type="AlphaFoldDB" id="A0AAV0IS67"/>
<keyword evidence="3" id="KW-1185">Reference proteome</keyword>
<accession>A0AAV0IS67</accession>
<dbReference type="EMBL" id="CAMGYJ010000004">
    <property type="protein sequence ID" value="CAI0400458.1"/>
    <property type="molecule type" value="Genomic_DNA"/>
</dbReference>
<sequence>MDNPRSLSGSASVDPSLSGRRANTENGDGLGSVPSAPNTVLQ</sequence>
<evidence type="ECO:0000313" key="3">
    <source>
        <dbReference type="Proteomes" id="UP001154282"/>
    </source>
</evidence>
<protein>
    <submittedName>
        <fullName evidence="2">Uncharacterized protein</fullName>
    </submittedName>
</protein>
<evidence type="ECO:0000313" key="2">
    <source>
        <dbReference type="EMBL" id="CAI0400458.1"/>
    </source>
</evidence>
<dbReference type="Proteomes" id="UP001154282">
    <property type="component" value="Unassembled WGS sequence"/>
</dbReference>
<feature type="compositionally biased region" description="Polar residues" evidence="1">
    <location>
        <begin position="1"/>
        <end position="15"/>
    </location>
</feature>
<gene>
    <name evidence="2" type="ORF">LITE_LOCUS10764</name>
</gene>
<organism evidence="2 3">
    <name type="scientific">Linum tenue</name>
    <dbReference type="NCBI Taxonomy" id="586396"/>
    <lineage>
        <taxon>Eukaryota</taxon>
        <taxon>Viridiplantae</taxon>
        <taxon>Streptophyta</taxon>
        <taxon>Embryophyta</taxon>
        <taxon>Tracheophyta</taxon>
        <taxon>Spermatophyta</taxon>
        <taxon>Magnoliopsida</taxon>
        <taxon>eudicotyledons</taxon>
        <taxon>Gunneridae</taxon>
        <taxon>Pentapetalae</taxon>
        <taxon>rosids</taxon>
        <taxon>fabids</taxon>
        <taxon>Malpighiales</taxon>
        <taxon>Linaceae</taxon>
        <taxon>Linum</taxon>
    </lineage>
</organism>